<evidence type="ECO:0000256" key="8">
    <source>
        <dbReference type="SAM" id="Phobius"/>
    </source>
</evidence>
<keyword evidence="4 8" id="KW-0812">Transmembrane</keyword>
<keyword evidence="14" id="KW-1185">Reference proteome</keyword>
<keyword evidence="5 8" id="KW-1133">Transmembrane helix</keyword>
<evidence type="ECO:0000313" key="13">
    <source>
        <dbReference type="EMBL" id="QKX55495.1"/>
    </source>
</evidence>
<feature type="transmembrane region" description="Helical" evidence="8">
    <location>
        <begin position="133"/>
        <end position="152"/>
    </location>
</feature>
<evidence type="ECO:0000256" key="1">
    <source>
        <dbReference type="ARBA" id="ARBA00004141"/>
    </source>
</evidence>
<dbReference type="GO" id="GO:0005227">
    <property type="term" value="F:calcium-activated cation channel activity"/>
    <property type="evidence" value="ECO:0007669"/>
    <property type="project" value="InterPro"/>
</dbReference>
<feature type="transmembrane region" description="Helical" evidence="8">
    <location>
        <begin position="180"/>
        <end position="199"/>
    </location>
</feature>
<sequence length="864" mass="97803">MADTILSLLAKRDSITDPNNDPNVGSSRGNASSTTGDVVNDLTGGGSTSSSALISTLAPALVIAAFWFGLFIICRRTQQRWYSPRSYLHNLHHHERTPELPGGWVNWFAPFFQIADSHVLHHSSLDGYLFLRFLRMLCTMCFIGMVILWPVLMPIHATGGGGNTQLDRLSFSNVVNPTRYYAHVVMGMIYFTYVIFVVTRESLFYANLRQTYLNSPAFADRLSSRTVLFMSVPDAYKNEKKLRQVFGDGIRRIWITSECKKLNSKVDERDKLALSLEHAETKLIRAANAARLKEIKENAKKPKVCEDCEMSDSLWSRKVKRPMHRANFFGKKVDSIQYYRARLAVAVQEVESLQQQHRDGDAKYLSAVFIEFNSQPEAQVALQTLSHHQPMHMTPRYTGISPQEVIWSALNLSWWQRIVRKFLVQGGIAVMIIFWSVPAAIVGTISNITYLASTVPFLGWLENLPAFIKGIISGLLPSAALVLLMSLVPPICRLCARKAGLPSLSRVELFTQSAHFCFQVVQVFLVTTITSAASAAVGQIIKNPLSAKDLLAQNLPKASNFYISYFLLQGLSMSSIAVVQIMSALVFKILTMFFAKTPRRLFNRWTQLTGLSWGNVFPVFTNMGVIALTYSCIAPLILFFAFVGLFLVYQAYRYNLLFVYNIDIDTKGLVYPRALQHLLTGVYLAEICMIGLFSIKGAIGPLIIIAFYLLLTVLAHISLNEALTPLMNFLPRSLDSEEEEIQANREAEAAYKYAITRHGKIWKWFHPTLYKDYADLRRKVRRDIVRIEYSEAELEKAYYEPCITAKTPMLWIPKDPGGVSQDEIKQTSTVIPISDQGAHLDEKNKIQWNKDDEELPMWERKVLY</sequence>
<dbReference type="InterPro" id="IPR022257">
    <property type="entry name" value="PHM7_ext"/>
</dbReference>
<feature type="transmembrane region" description="Helical" evidence="8">
    <location>
        <begin position="422"/>
        <end position="446"/>
    </location>
</feature>
<dbReference type="InterPro" id="IPR045122">
    <property type="entry name" value="Csc1-like"/>
</dbReference>
<dbReference type="Pfam" id="PF02714">
    <property type="entry name" value="RSN1_7TM"/>
    <property type="match status" value="1"/>
</dbReference>
<dbReference type="OrthoDB" id="1076608at2759"/>
<gene>
    <name evidence="13" type="ORF">TRUGW13939_02588</name>
</gene>
<dbReference type="PANTHER" id="PTHR13018">
    <property type="entry name" value="PROBABLE MEMBRANE PROTEIN DUF221-RELATED"/>
    <property type="match status" value="1"/>
</dbReference>
<feature type="transmembrane region" description="Helical" evidence="8">
    <location>
        <begin position="699"/>
        <end position="719"/>
    </location>
</feature>
<dbReference type="PANTHER" id="PTHR13018:SF53">
    <property type="entry name" value="DUF221 DOMAIN PROTEIN"/>
    <property type="match status" value="1"/>
</dbReference>
<feature type="region of interest" description="Disordered" evidence="7">
    <location>
        <begin position="13"/>
        <end position="40"/>
    </location>
</feature>
<evidence type="ECO:0000256" key="3">
    <source>
        <dbReference type="ARBA" id="ARBA00022448"/>
    </source>
</evidence>
<evidence type="ECO:0000256" key="4">
    <source>
        <dbReference type="ARBA" id="ARBA00022692"/>
    </source>
</evidence>
<dbReference type="InterPro" id="IPR027815">
    <property type="entry name" value="CSC1/OSCA1-like_cyt"/>
</dbReference>
<feature type="transmembrane region" description="Helical" evidence="8">
    <location>
        <begin position="633"/>
        <end position="652"/>
    </location>
</feature>
<feature type="transmembrane region" description="Helical" evidence="8">
    <location>
        <begin position="608"/>
        <end position="627"/>
    </location>
</feature>
<feature type="transmembrane region" description="Helical" evidence="8">
    <location>
        <begin position="561"/>
        <end position="587"/>
    </location>
</feature>
<dbReference type="AlphaFoldDB" id="A0A7H8QPV2"/>
<comment type="similarity">
    <text evidence="2">Belongs to the CSC1 (TC 1.A.17) family.</text>
</comment>
<evidence type="ECO:0000313" key="14">
    <source>
        <dbReference type="Proteomes" id="UP000509510"/>
    </source>
</evidence>
<feature type="domain" description="CSC1/OSCA1-like 7TM region" evidence="9">
    <location>
        <begin position="420"/>
        <end position="693"/>
    </location>
</feature>
<evidence type="ECO:0000256" key="5">
    <source>
        <dbReference type="ARBA" id="ARBA00022989"/>
    </source>
</evidence>
<dbReference type="InterPro" id="IPR003864">
    <property type="entry name" value="CSC1/OSCA1-like_7TM"/>
</dbReference>
<keyword evidence="3" id="KW-0813">Transport</keyword>
<dbReference type="GeneID" id="55990096"/>
<feature type="compositionally biased region" description="Polar residues" evidence="7">
    <location>
        <begin position="16"/>
        <end position="37"/>
    </location>
</feature>
<evidence type="ECO:0000259" key="11">
    <source>
        <dbReference type="Pfam" id="PF13967"/>
    </source>
</evidence>
<dbReference type="Pfam" id="PF12621">
    <property type="entry name" value="PHM7_ext"/>
    <property type="match status" value="1"/>
</dbReference>
<dbReference type="Pfam" id="PF14703">
    <property type="entry name" value="PHM7_cyt"/>
    <property type="match status" value="1"/>
</dbReference>
<reference evidence="14" key="1">
    <citation type="submission" date="2020-06" db="EMBL/GenBank/DDBJ databases">
        <title>A chromosome-scale genome assembly of Talaromyces rugulosus W13939.</title>
        <authorList>
            <person name="Wang B."/>
            <person name="Guo L."/>
            <person name="Ye K."/>
            <person name="Wang L."/>
        </authorList>
    </citation>
    <scope>NUCLEOTIDE SEQUENCE [LARGE SCALE GENOMIC DNA]</scope>
    <source>
        <strain evidence="14">W13939</strain>
    </source>
</reference>
<dbReference type="InterPro" id="IPR032880">
    <property type="entry name" value="CSC1/OSCA1-like_N"/>
</dbReference>
<dbReference type="KEGG" id="trg:TRUGW13939_02588"/>
<feature type="transmembrane region" description="Helical" evidence="8">
    <location>
        <begin position="466"/>
        <end position="488"/>
    </location>
</feature>
<organism evidence="13 14">
    <name type="scientific">Talaromyces rugulosus</name>
    <name type="common">Penicillium rugulosum</name>
    <dbReference type="NCBI Taxonomy" id="121627"/>
    <lineage>
        <taxon>Eukaryota</taxon>
        <taxon>Fungi</taxon>
        <taxon>Dikarya</taxon>
        <taxon>Ascomycota</taxon>
        <taxon>Pezizomycotina</taxon>
        <taxon>Eurotiomycetes</taxon>
        <taxon>Eurotiomycetidae</taxon>
        <taxon>Eurotiales</taxon>
        <taxon>Trichocomaceae</taxon>
        <taxon>Talaromyces</taxon>
        <taxon>Talaromyces sect. Islandici</taxon>
    </lineage>
</organism>
<feature type="transmembrane region" description="Helical" evidence="8">
    <location>
        <begin position="52"/>
        <end position="73"/>
    </location>
</feature>
<evidence type="ECO:0000256" key="7">
    <source>
        <dbReference type="SAM" id="MobiDB-lite"/>
    </source>
</evidence>
<evidence type="ECO:0000259" key="10">
    <source>
        <dbReference type="Pfam" id="PF12621"/>
    </source>
</evidence>
<evidence type="ECO:0000256" key="6">
    <source>
        <dbReference type="ARBA" id="ARBA00023136"/>
    </source>
</evidence>
<dbReference type="RefSeq" id="XP_035341674.1">
    <property type="nucleotide sequence ID" value="XM_035485781.1"/>
</dbReference>
<evidence type="ECO:0000259" key="12">
    <source>
        <dbReference type="Pfam" id="PF14703"/>
    </source>
</evidence>
<protein>
    <recommendedName>
        <fullName evidence="15">DUF221 domain protein</fullName>
    </recommendedName>
</protein>
<dbReference type="Proteomes" id="UP000509510">
    <property type="component" value="Chromosome II"/>
</dbReference>
<evidence type="ECO:0000259" key="9">
    <source>
        <dbReference type="Pfam" id="PF02714"/>
    </source>
</evidence>
<dbReference type="GO" id="GO:0005886">
    <property type="term" value="C:plasma membrane"/>
    <property type="evidence" value="ECO:0007669"/>
    <property type="project" value="TreeGrafter"/>
</dbReference>
<name>A0A7H8QPV2_TALRU</name>
<feature type="domain" description="10TM putative phosphate transporter extracellular tail" evidence="10">
    <location>
        <begin position="764"/>
        <end position="850"/>
    </location>
</feature>
<feature type="transmembrane region" description="Helical" evidence="8">
    <location>
        <begin position="516"/>
        <end position="541"/>
    </location>
</feature>
<proteinExistence type="inferred from homology"/>
<keyword evidence="6 8" id="KW-0472">Membrane</keyword>
<feature type="domain" description="CSC1/OSCA1-like cytosolic" evidence="12">
    <location>
        <begin position="224"/>
        <end position="408"/>
    </location>
</feature>
<evidence type="ECO:0008006" key="15">
    <source>
        <dbReference type="Google" id="ProtNLM"/>
    </source>
</evidence>
<dbReference type="EMBL" id="CP055899">
    <property type="protein sequence ID" value="QKX55495.1"/>
    <property type="molecule type" value="Genomic_DNA"/>
</dbReference>
<accession>A0A7H8QPV2</accession>
<feature type="domain" description="CSC1/OSCA1-like N-terminal transmembrane" evidence="11">
    <location>
        <begin position="52"/>
        <end position="201"/>
    </location>
</feature>
<comment type="subcellular location">
    <subcellularLocation>
        <location evidence="1">Membrane</location>
        <topology evidence="1">Multi-pass membrane protein</topology>
    </subcellularLocation>
</comment>
<dbReference type="Pfam" id="PF13967">
    <property type="entry name" value="RSN1_TM"/>
    <property type="match status" value="1"/>
</dbReference>
<evidence type="ECO:0000256" key="2">
    <source>
        <dbReference type="ARBA" id="ARBA00007779"/>
    </source>
</evidence>